<dbReference type="AlphaFoldDB" id="A0A383DKS6"/>
<protein>
    <submittedName>
        <fullName evidence="1">Uncharacterized protein</fullName>
    </submittedName>
</protein>
<feature type="non-terminal residue" evidence="1">
    <location>
        <position position="80"/>
    </location>
</feature>
<reference evidence="1" key="1">
    <citation type="submission" date="2018-05" db="EMBL/GenBank/DDBJ databases">
        <authorList>
            <person name="Lanie J.A."/>
            <person name="Ng W.-L."/>
            <person name="Kazmierczak K.M."/>
            <person name="Andrzejewski T.M."/>
            <person name="Davidsen T.M."/>
            <person name="Wayne K.J."/>
            <person name="Tettelin H."/>
            <person name="Glass J.I."/>
            <person name="Rusch D."/>
            <person name="Podicherti R."/>
            <person name="Tsui H.-C.T."/>
            <person name="Winkler M.E."/>
        </authorList>
    </citation>
    <scope>NUCLEOTIDE SEQUENCE</scope>
</reference>
<proteinExistence type="predicted"/>
<dbReference type="EMBL" id="UINC01217724">
    <property type="protein sequence ID" value="SVE44448.1"/>
    <property type="molecule type" value="Genomic_DNA"/>
</dbReference>
<name>A0A383DKS6_9ZZZZ</name>
<evidence type="ECO:0000313" key="1">
    <source>
        <dbReference type="EMBL" id="SVE44448.1"/>
    </source>
</evidence>
<organism evidence="1">
    <name type="scientific">marine metagenome</name>
    <dbReference type="NCBI Taxonomy" id="408172"/>
    <lineage>
        <taxon>unclassified sequences</taxon>
        <taxon>metagenomes</taxon>
        <taxon>ecological metagenomes</taxon>
    </lineage>
</organism>
<sequence length="80" mass="9442">MDMEPFFPCPVFVDRFLLPRGLQCSIQRLGRIRRTVWRLLCTYEHIAARYPMVMNVCALFTFDQGSVNYILVRQDVKDIA</sequence>
<accession>A0A383DKS6</accession>
<gene>
    <name evidence="1" type="ORF">METZ01_LOCUS497302</name>
</gene>